<comment type="caution">
    <text evidence="1">The sequence shown here is derived from an EMBL/GenBank/DDBJ whole genome shotgun (WGS) entry which is preliminary data.</text>
</comment>
<gene>
    <name evidence="1" type="ORF">QFC20_007479</name>
</gene>
<evidence type="ECO:0000313" key="1">
    <source>
        <dbReference type="EMBL" id="KAJ9092048.1"/>
    </source>
</evidence>
<keyword evidence="2" id="KW-1185">Reference proteome</keyword>
<reference evidence="1" key="1">
    <citation type="submission" date="2023-04" db="EMBL/GenBank/DDBJ databases">
        <title>Draft Genome sequencing of Naganishia species isolated from polar environments using Oxford Nanopore Technology.</title>
        <authorList>
            <person name="Leo P."/>
            <person name="Venkateswaran K."/>
        </authorList>
    </citation>
    <scope>NUCLEOTIDE SEQUENCE</scope>
    <source>
        <strain evidence="1">MNA-CCFEE 5262</strain>
    </source>
</reference>
<evidence type="ECO:0000313" key="2">
    <source>
        <dbReference type="Proteomes" id="UP001230649"/>
    </source>
</evidence>
<dbReference type="EMBL" id="JASBWS010000185">
    <property type="protein sequence ID" value="KAJ9092048.1"/>
    <property type="molecule type" value="Genomic_DNA"/>
</dbReference>
<dbReference type="Proteomes" id="UP001230649">
    <property type="component" value="Unassembled WGS sequence"/>
</dbReference>
<proteinExistence type="predicted"/>
<organism evidence="1 2">
    <name type="scientific">Naganishia adeliensis</name>
    <dbReference type="NCBI Taxonomy" id="92952"/>
    <lineage>
        <taxon>Eukaryota</taxon>
        <taxon>Fungi</taxon>
        <taxon>Dikarya</taxon>
        <taxon>Basidiomycota</taxon>
        <taxon>Agaricomycotina</taxon>
        <taxon>Tremellomycetes</taxon>
        <taxon>Filobasidiales</taxon>
        <taxon>Filobasidiaceae</taxon>
        <taxon>Naganishia</taxon>
    </lineage>
</organism>
<protein>
    <submittedName>
        <fullName evidence="1">Uncharacterized protein</fullName>
    </submittedName>
</protein>
<accession>A0ACC2UY84</accession>
<name>A0ACC2UY84_9TREE</name>
<sequence>MIVLGGSPKLAAQRFHMGLPSDYENKKRMWVPMPKSYLNYNPEDEDPPSTHASSTPRFTDIPIASGSGTQSETPPGPRTIHQALEPEPVSTAVANVPEQPERPASVGLGIGLPPDPAADTAEAGPSSTSEQYDPVKTPMDRLLAGKVKEKKADAGDYLRKQGKAALDLKDQFVASVSRRRQSVQRGFNGKRRRSIVISPPTPILEAKSERDTPRVSQTEVSQLPASAQQRPQTAGSTRSSYYVQKPDLPSSKSPHECPVIPTETLKEKKLYRRVFSKEFLGFRKDSSNKSEAPVAPESSTQGRARESYEEQERRLLEAAESMGRPVHSVLGRIEDSPKTADALETDARAAHADSDDEATSRKFGGTGSGDHSLVRGSAEAVRLGASTSSFSMTPSVSCEAPPTFEASSTQVHSTHVSSDPLKPAKCSPLVPSTEQQTRPSGNDAATQVGGETIFTLGESASEWRRRKRMLNPLQRSTILRVLSGGPRDLEGERPGGNSTEPATEQSSPETLDQLKRNAPPSTKKPRSRALQTCLDAKLADAIVPELPEELKKAKRKKNETMF</sequence>